<name>A0AAW2W3F3_SESRA</name>
<dbReference type="AlphaFoldDB" id="A0AAW2W3F3"/>
<reference evidence="1" key="1">
    <citation type="submission" date="2020-06" db="EMBL/GenBank/DDBJ databases">
        <authorList>
            <person name="Li T."/>
            <person name="Hu X."/>
            <person name="Zhang T."/>
            <person name="Song X."/>
            <person name="Zhang H."/>
            <person name="Dai N."/>
            <person name="Sheng W."/>
            <person name="Hou X."/>
            <person name="Wei L."/>
        </authorList>
    </citation>
    <scope>NUCLEOTIDE SEQUENCE</scope>
    <source>
        <strain evidence="1">G02</strain>
        <tissue evidence="1">Leaf</tissue>
    </source>
</reference>
<organism evidence="1">
    <name type="scientific">Sesamum radiatum</name>
    <name type="common">Black benniseed</name>
    <dbReference type="NCBI Taxonomy" id="300843"/>
    <lineage>
        <taxon>Eukaryota</taxon>
        <taxon>Viridiplantae</taxon>
        <taxon>Streptophyta</taxon>
        <taxon>Embryophyta</taxon>
        <taxon>Tracheophyta</taxon>
        <taxon>Spermatophyta</taxon>
        <taxon>Magnoliopsida</taxon>
        <taxon>eudicotyledons</taxon>
        <taxon>Gunneridae</taxon>
        <taxon>Pentapetalae</taxon>
        <taxon>asterids</taxon>
        <taxon>lamiids</taxon>
        <taxon>Lamiales</taxon>
        <taxon>Pedaliaceae</taxon>
        <taxon>Sesamum</taxon>
    </lineage>
</organism>
<dbReference type="EMBL" id="JACGWJ010000002">
    <property type="protein sequence ID" value="KAL0435710.1"/>
    <property type="molecule type" value="Genomic_DNA"/>
</dbReference>
<proteinExistence type="predicted"/>
<accession>A0AAW2W3F3</accession>
<evidence type="ECO:0000313" key="1">
    <source>
        <dbReference type="EMBL" id="KAL0435710.1"/>
    </source>
</evidence>
<reference evidence="1" key="2">
    <citation type="journal article" date="2024" name="Plant">
        <title>Genomic evolution and insights into agronomic trait innovations of Sesamum species.</title>
        <authorList>
            <person name="Miao H."/>
            <person name="Wang L."/>
            <person name="Qu L."/>
            <person name="Liu H."/>
            <person name="Sun Y."/>
            <person name="Le M."/>
            <person name="Wang Q."/>
            <person name="Wei S."/>
            <person name="Zheng Y."/>
            <person name="Lin W."/>
            <person name="Duan Y."/>
            <person name="Cao H."/>
            <person name="Xiong S."/>
            <person name="Wang X."/>
            <person name="Wei L."/>
            <person name="Li C."/>
            <person name="Ma Q."/>
            <person name="Ju M."/>
            <person name="Zhao R."/>
            <person name="Li G."/>
            <person name="Mu C."/>
            <person name="Tian Q."/>
            <person name="Mei H."/>
            <person name="Zhang T."/>
            <person name="Gao T."/>
            <person name="Zhang H."/>
        </authorList>
    </citation>
    <scope>NUCLEOTIDE SEQUENCE</scope>
    <source>
        <strain evidence="1">G02</strain>
    </source>
</reference>
<gene>
    <name evidence="1" type="ORF">Sradi_0278900</name>
</gene>
<sequence length="53" mass="5077">MVDGFETEFGLTTGLIPGFALGPNEKSGCVAGSMSEVSAGGGAASAAGSEPKQ</sequence>
<comment type="caution">
    <text evidence="1">The sequence shown here is derived from an EMBL/GenBank/DDBJ whole genome shotgun (WGS) entry which is preliminary data.</text>
</comment>
<protein>
    <submittedName>
        <fullName evidence="1">Uncharacterized protein</fullName>
    </submittedName>
</protein>